<dbReference type="Gene3D" id="2.60.120.10">
    <property type="entry name" value="Jelly Rolls"/>
    <property type="match status" value="1"/>
</dbReference>
<dbReference type="SUPFAM" id="SSF51182">
    <property type="entry name" value="RmlC-like cupins"/>
    <property type="match status" value="1"/>
</dbReference>
<dbReference type="EMBL" id="BMUU01000001">
    <property type="protein sequence ID" value="GGY15415.1"/>
    <property type="molecule type" value="Genomic_DNA"/>
</dbReference>
<dbReference type="InterPro" id="IPR011051">
    <property type="entry name" value="RmlC_Cupin_sf"/>
</dbReference>
<comment type="caution">
    <text evidence="2">The sequence shown here is derived from an EMBL/GenBank/DDBJ whole genome shotgun (WGS) entry which is preliminary data.</text>
</comment>
<evidence type="ECO:0000313" key="2">
    <source>
        <dbReference type="EMBL" id="GGY15415.1"/>
    </source>
</evidence>
<feature type="region of interest" description="Disordered" evidence="1">
    <location>
        <begin position="1"/>
        <end position="23"/>
    </location>
</feature>
<gene>
    <name evidence="2" type="ORF">GCM10010326_03860</name>
</gene>
<accession>A0ABQ2ZG63</accession>
<name>A0ABQ2ZG63_9ACTN</name>
<keyword evidence="3" id="KW-1185">Reference proteome</keyword>
<reference evidence="3" key="1">
    <citation type="journal article" date="2019" name="Int. J. Syst. Evol. Microbiol.">
        <title>The Global Catalogue of Microorganisms (GCM) 10K type strain sequencing project: providing services to taxonomists for standard genome sequencing and annotation.</title>
        <authorList>
            <consortium name="The Broad Institute Genomics Platform"/>
            <consortium name="The Broad Institute Genome Sequencing Center for Infectious Disease"/>
            <person name="Wu L."/>
            <person name="Ma J."/>
        </authorList>
    </citation>
    <scope>NUCLEOTIDE SEQUENCE [LARGE SCALE GENOMIC DNA]</scope>
    <source>
        <strain evidence="3">JCM 4594</strain>
    </source>
</reference>
<organism evidence="2 3">
    <name type="scientific">Streptomyces xanthochromogenes</name>
    <dbReference type="NCBI Taxonomy" id="67384"/>
    <lineage>
        <taxon>Bacteria</taxon>
        <taxon>Bacillati</taxon>
        <taxon>Actinomycetota</taxon>
        <taxon>Actinomycetes</taxon>
        <taxon>Kitasatosporales</taxon>
        <taxon>Streptomycetaceae</taxon>
        <taxon>Streptomyces</taxon>
    </lineage>
</organism>
<protein>
    <recommendedName>
        <fullName evidence="4">Signal peptidase I</fullName>
    </recommendedName>
</protein>
<proteinExistence type="predicted"/>
<evidence type="ECO:0008006" key="4">
    <source>
        <dbReference type="Google" id="ProtNLM"/>
    </source>
</evidence>
<dbReference type="Proteomes" id="UP000600946">
    <property type="component" value="Unassembled WGS sequence"/>
</dbReference>
<evidence type="ECO:0000256" key="1">
    <source>
        <dbReference type="SAM" id="MobiDB-lite"/>
    </source>
</evidence>
<evidence type="ECO:0000313" key="3">
    <source>
        <dbReference type="Proteomes" id="UP000600946"/>
    </source>
</evidence>
<sequence>MLAAQPAHPVSFTRRTAHGARRRHMHRSAAVLTHRQRRFGSLTASTRRLLAFDRVNDSVYVGNAGKDAALDRGWLLGHFKDPGDPRHSEALEIKWGVHPRADERAQWVRGEERTALLVLISGRFRVELPGRSVLLAEQGDYVVWGRGVDHSWFAEEESVVLTVRWPSVPGYAVGETD</sequence>
<dbReference type="InterPro" id="IPR014710">
    <property type="entry name" value="RmlC-like_jellyroll"/>
</dbReference>